<dbReference type="Pfam" id="PF08722">
    <property type="entry name" value="Tn7_TnsA-like_N"/>
    <property type="match status" value="1"/>
</dbReference>
<evidence type="ECO:0000313" key="4">
    <source>
        <dbReference type="Proteomes" id="UP000033001"/>
    </source>
</evidence>
<dbReference type="InterPro" id="IPR014833">
    <property type="entry name" value="TnsA_N"/>
</dbReference>
<dbReference type="HAMAP" id="MF_04160">
    <property type="entry name" value="NUCL_HEAD_T4"/>
    <property type="match status" value="1"/>
</dbReference>
<reference evidence="3 4" key="1">
    <citation type="submission" date="2013-12" db="EMBL/GenBank/DDBJ databases">
        <title>Ecological redundancy of diverse viral populations within a natural community.</title>
        <authorList>
            <person name="Gregory A.C."/>
            <person name="LaButti K."/>
            <person name="Copeland A."/>
            <person name="Woyke T."/>
            <person name="Sullivan M.B."/>
        </authorList>
    </citation>
    <scope>NUCLEOTIDE SEQUENCE [LARGE SCALE GENOMIC DNA]</scope>
    <source>
        <strain evidence="3">Syn7803US44</strain>
    </source>
</reference>
<dbReference type="EC" id="3.1.-.-" evidence="1"/>
<dbReference type="GO" id="GO:0004519">
    <property type="term" value="F:endonuclease activity"/>
    <property type="evidence" value="ECO:0007669"/>
    <property type="project" value="UniProtKB-UniRule"/>
</dbReference>
<evidence type="ECO:0000259" key="2">
    <source>
        <dbReference type="Pfam" id="PF08722"/>
    </source>
</evidence>
<keyword evidence="1" id="KW-0269">Exonuclease</keyword>
<keyword evidence="1" id="KW-0540">Nuclease</keyword>
<dbReference type="EMBL" id="KJ019103">
    <property type="protein sequence ID" value="AIX32204.1"/>
    <property type="molecule type" value="Genomic_DNA"/>
</dbReference>
<comment type="similarity">
    <text evidence="1">Belongs to the Caudovirales head completion nuclease family.</text>
</comment>
<sequence length="150" mass="17768">METMGKPMKGVYKPSNPKKYIGNSNQIVYRSGWERRFMIYLDSRETVQRWGSEEIAIKYWNPMKKKVARYFPDFYVEYVKKGGGIKKCLIEIKPHRECSPPKYTKRTKNVMIAESLYAQNTAKWRAAEEFCEDNGLEFRILTEKDLFKNG</sequence>
<organism evidence="3 4">
    <name type="scientific">Synechococcus phage ACG-2014f</name>
    <dbReference type="NCBI Taxonomy" id="1493511"/>
    <lineage>
        <taxon>Viruses</taxon>
        <taxon>Duplodnaviria</taxon>
        <taxon>Heunggongvirae</taxon>
        <taxon>Uroviricota</taxon>
        <taxon>Caudoviricetes</taxon>
        <taxon>Pantevenvirales</taxon>
        <taxon>Kyanoviridae</taxon>
        <taxon>Atlauavirus</taxon>
        <taxon>Atlauavirus tusconc8</taxon>
    </lineage>
</organism>
<evidence type="ECO:0000256" key="1">
    <source>
        <dbReference type="HAMAP-Rule" id="MF_04160"/>
    </source>
</evidence>
<feature type="active site" evidence="1">
    <location>
        <position position="93"/>
    </location>
</feature>
<feature type="active site" evidence="1">
    <location>
        <position position="73"/>
    </location>
</feature>
<gene>
    <name evidence="3" type="ORF">Syn7803US44_4</name>
</gene>
<comment type="function">
    <text evidence="1">During phage morphogenesis, plays an essential role in the head-tail joining step. The associated nuclease activity is essential for morphogenesis, possibly by cleaving packaged DNA to enable the joining of heads to tails. Displays both exo- and endonuclease activity.</text>
</comment>
<evidence type="ECO:0000313" key="3">
    <source>
        <dbReference type="EMBL" id="AIX32204.1"/>
    </source>
</evidence>
<dbReference type="GO" id="GO:0004527">
    <property type="term" value="F:exonuclease activity"/>
    <property type="evidence" value="ECO:0007669"/>
    <property type="project" value="UniProtKB-UniRule"/>
</dbReference>
<feature type="domain" description="TnsA endonuclease N-terminal" evidence="2">
    <location>
        <begin position="45"/>
        <end position="143"/>
    </location>
</feature>
<proteinExistence type="inferred from homology"/>
<keyword evidence="1" id="KW-0255">Endonuclease</keyword>
<dbReference type="Proteomes" id="UP000033001">
    <property type="component" value="Segment"/>
</dbReference>
<accession>A0A0E3FRE2</accession>
<dbReference type="InterPro" id="IPR046390">
    <property type="entry name" value="NUCL_HEAD_T4"/>
</dbReference>
<feature type="active site" evidence="1">
    <location>
        <position position="34"/>
    </location>
</feature>
<dbReference type="Gene3D" id="3.40.91.30">
    <property type="match status" value="1"/>
</dbReference>
<protein>
    <recommendedName>
        <fullName evidence="1">Head completion nuclease</fullName>
        <ecNumber evidence="1">3.1.-.-</ecNumber>
    </recommendedName>
</protein>
<name>A0A0E3FRE2_9CAUD</name>
<keyword evidence="1" id="KW-0378">Hydrolase</keyword>